<accession>A0AAD3DBT5</accession>
<dbReference type="Gene3D" id="3.80.10.10">
    <property type="entry name" value="Ribonuclease Inhibitor"/>
    <property type="match status" value="1"/>
</dbReference>
<dbReference type="InterPro" id="IPR032675">
    <property type="entry name" value="LRR_dom_sf"/>
</dbReference>
<dbReference type="EMBL" id="BLLK01000074">
    <property type="protein sequence ID" value="GFH61466.1"/>
    <property type="molecule type" value="Genomic_DNA"/>
</dbReference>
<protein>
    <submittedName>
        <fullName evidence="1">Uncharacterized protein</fullName>
    </submittedName>
</protein>
<dbReference type="Proteomes" id="UP001054902">
    <property type="component" value="Unassembled WGS sequence"/>
</dbReference>
<evidence type="ECO:0000313" key="2">
    <source>
        <dbReference type="Proteomes" id="UP001054902"/>
    </source>
</evidence>
<dbReference type="AlphaFoldDB" id="A0AAD3DBT5"/>
<gene>
    <name evidence="1" type="ORF">CTEN210_17942</name>
</gene>
<proteinExistence type="predicted"/>
<sequence>MTSSGTSLSVGDEIILLTSQNHRSTRQLNGKRCVVTDYPSRGCWMIVQLLSNEGDEPSLKIKWRKGSYSSLINLYSSNRMDPMTVLGGCDHIWAKIVSYCVEHGKQHDGIWIKDAVQIHTTLSLVSKSWMTTFMDPIYIGHIDLNLSELQSKRVIPLIQWMCHHGSLLSSLAFTVRYDHIPIIEKLLQETNTNNLRNISMRYGKFAQPWIDQTYSLKLGINLNDTDPGLSLEEKANALDMPFTSDANNNELRMRLEESVALHCPNLESLEWDRGNTHRPRALDTPLLALSSLKSLKLSIRFYHNSQGRHHGDDLYLITKMIQNLCNLQKLEIVSEFSYGFTDKKLQIHSKSLRHLDVTGLAKFYFVACKCPLLEKFICNGGRSPNGSMPILSRAKINEHNKKHKGETLVECQGELKLRDMDIPDECECILINFRPSVEVQQRFVNAGTGNA</sequence>
<reference evidence="1 2" key="1">
    <citation type="journal article" date="2021" name="Sci. Rep.">
        <title>The genome of the diatom Chaetoceros tenuissimus carries an ancient integrated fragment of an extant virus.</title>
        <authorList>
            <person name="Hongo Y."/>
            <person name="Kimura K."/>
            <person name="Takaki Y."/>
            <person name="Yoshida Y."/>
            <person name="Baba S."/>
            <person name="Kobayashi G."/>
            <person name="Nagasaki K."/>
            <person name="Hano T."/>
            <person name="Tomaru Y."/>
        </authorList>
    </citation>
    <scope>NUCLEOTIDE SEQUENCE [LARGE SCALE GENOMIC DNA]</scope>
    <source>
        <strain evidence="1 2">NIES-3715</strain>
    </source>
</reference>
<evidence type="ECO:0000313" key="1">
    <source>
        <dbReference type="EMBL" id="GFH61466.1"/>
    </source>
</evidence>
<name>A0AAD3DBT5_9STRA</name>
<keyword evidence="2" id="KW-1185">Reference proteome</keyword>
<organism evidence="1 2">
    <name type="scientific">Chaetoceros tenuissimus</name>
    <dbReference type="NCBI Taxonomy" id="426638"/>
    <lineage>
        <taxon>Eukaryota</taxon>
        <taxon>Sar</taxon>
        <taxon>Stramenopiles</taxon>
        <taxon>Ochrophyta</taxon>
        <taxon>Bacillariophyta</taxon>
        <taxon>Coscinodiscophyceae</taxon>
        <taxon>Chaetocerotophycidae</taxon>
        <taxon>Chaetocerotales</taxon>
        <taxon>Chaetocerotaceae</taxon>
        <taxon>Chaetoceros</taxon>
    </lineage>
</organism>
<comment type="caution">
    <text evidence="1">The sequence shown here is derived from an EMBL/GenBank/DDBJ whole genome shotgun (WGS) entry which is preliminary data.</text>
</comment>